<sequence>MISLTRTLHQQNAAAWSNTDAPPTMAQFAAEAPQEKLTVADWNADFERSFGLDLDLGIGGGIGFDGGGGAVTSTPQVPGAADDVSYGGAEQLAAADTFTATAAEIAGGFESDFSRMKLSDVEAGPATEECGRRVVLLDTAAYDPRLR</sequence>
<proteinExistence type="predicted"/>
<reference evidence="1 2" key="1">
    <citation type="journal article" name="Sci. Rep.">
        <title>Genome-scale phylogenetic analyses confirm Olpidium as the closest living zoosporic fungus to the non-flagellated, terrestrial fungi.</title>
        <authorList>
            <person name="Chang Y."/>
            <person name="Rochon D."/>
            <person name="Sekimoto S."/>
            <person name="Wang Y."/>
            <person name="Chovatia M."/>
            <person name="Sandor L."/>
            <person name="Salamov A."/>
            <person name="Grigoriev I.V."/>
            <person name="Stajich J.E."/>
            <person name="Spatafora J.W."/>
        </authorList>
    </citation>
    <scope>NUCLEOTIDE SEQUENCE [LARGE SCALE GENOMIC DNA]</scope>
    <source>
        <strain evidence="1">S191</strain>
    </source>
</reference>
<evidence type="ECO:0000313" key="1">
    <source>
        <dbReference type="EMBL" id="KAG5457626.1"/>
    </source>
</evidence>
<dbReference type="EMBL" id="JAEFCI010009762">
    <property type="protein sequence ID" value="KAG5457626.1"/>
    <property type="molecule type" value="Genomic_DNA"/>
</dbReference>
<comment type="caution">
    <text evidence="1">The sequence shown here is derived from an EMBL/GenBank/DDBJ whole genome shotgun (WGS) entry which is preliminary data.</text>
</comment>
<name>A0A8H8DGR3_9FUNG</name>
<evidence type="ECO:0000313" key="2">
    <source>
        <dbReference type="Proteomes" id="UP000673691"/>
    </source>
</evidence>
<gene>
    <name evidence="1" type="ORF">BJ554DRAFT_2311</name>
</gene>
<dbReference type="Proteomes" id="UP000673691">
    <property type="component" value="Unassembled WGS sequence"/>
</dbReference>
<accession>A0A8H8DGR3</accession>
<organism evidence="1 2">
    <name type="scientific">Olpidium bornovanus</name>
    <dbReference type="NCBI Taxonomy" id="278681"/>
    <lineage>
        <taxon>Eukaryota</taxon>
        <taxon>Fungi</taxon>
        <taxon>Fungi incertae sedis</taxon>
        <taxon>Olpidiomycota</taxon>
        <taxon>Olpidiomycotina</taxon>
        <taxon>Olpidiomycetes</taxon>
        <taxon>Olpidiales</taxon>
        <taxon>Olpidiaceae</taxon>
        <taxon>Olpidium</taxon>
    </lineage>
</organism>
<protein>
    <submittedName>
        <fullName evidence="1">Uncharacterized protein</fullName>
    </submittedName>
</protein>
<dbReference type="AlphaFoldDB" id="A0A8H8DGR3"/>
<keyword evidence="2" id="KW-1185">Reference proteome</keyword>